<evidence type="ECO:0000256" key="1">
    <source>
        <dbReference type="RuleBase" id="RU362001"/>
    </source>
</evidence>
<comment type="similarity">
    <text evidence="1">Belongs to the WXG100 family.</text>
</comment>
<name>A0A4Y5YU51_9MICO</name>
<accession>A0A4Y5YU51</accession>
<dbReference type="OrthoDB" id="4554345at2"/>
<evidence type="ECO:0000313" key="2">
    <source>
        <dbReference type="EMBL" id="QDE36382.1"/>
    </source>
</evidence>
<proteinExistence type="inferred from homology"/>
<sequence>MAVLKAEPTQITALAAEISSGSAQISAALARLESMSDDLSHRWSGEAQAAYAAAHSRWTSQMIELAAIAKAAGELADQWSTGLRDLERSLAQGWPR</sequence>
<evidence type="ECO:0000313" key="3">
    <source>
        <dbReference type="Proteomes" id="UP000316125"/>
    </source>
</evidence>
<dbReference type="AlphaFoldDB" id="A0A4Y5YU51"/>
<reference evidence="2 3" key="1">
    <citation type="submission" date="2019-06" db="EMBL/GenBank/DDBJ databases">
        <title>Complete genome of Microbacterium foliorum M2.</title>
        <authorList>
            <person name="Cao G."/>
        </authorList>
    </citation>
    <scope>NUCLEOTIDE SEQUENCE [LARGE SCALE GENOMIC DNA]</scope>
    <source>
        <strain evidence="2 3">M2</strain>
    </source>
</reference>
<dbReference type="NCBIfam" id="TIGR03930">
    <property type="entry name" value="WXG100_ESAT6"/>
    <property type="match status" value="1"/>
</dbReference>
<gene>
    <name evidence="2" type="ORF">FIV50_17290</name>
</gene>
<protein>
    <recommendedName>
        <fullName evidence="1">ESAT-6-like protein</fullName>
    </recommendedName>
</protein>
<dbReference type="InterPro" id="IPR036689">
    <property type="entry name" value="ESAT-6-like_sf"/>
</dbReference>
<dbReference type="EMBL" id="CP041040">
    <property type="protein sequence ID" value="QDE36382.1"/>
    <property type="molecule type" value="Genomic_DNA"/>
</dbReference>
<dbReference type="Pfam" id="PF06013">
    <property type="entry name" value="WXG100"/>
    <property type="match status" value="1"/>
</dbReference>
<dbReference type="Gene3D" id="1.10.287.1060">
    <property type="entry name" value="ESAT-6-like"/>
    <property type="match status" value="1"/>
</dbReference>
<dbReference type="SUPFAM" id="SSF140453">
    <property type="entry name" value="EsxAB dimer-like"/>
    <property type="match status" value="1"/>
</dbReference>
<organism evidence="2 3">
    <name type="scientific">Microbacterium foliorum</name>
    <dbReference type="NCBI Taxonomy" id="104336"/>
    <lineage>
        <taxon>Bacteria</taxon>
        <taxon>Bacillati</taxon>
        <taxon>Actinomycetota</taxon>
        <taxon>Actinomycetes</taxon>
        <taxon>Micrococcales</taxon>
        <taxon>Microbacteriaceae</taxon>
        <taxon>Microbacterium</taxon>
    </lineage>
</organism>
<dbReference type="RefSeq" id="WP_140038504.1">
    <property type="nucleotide sequence ID" value="NZ_CP041040.1"/>
</dbReference>
<dbReference type="Proteomes" id="UP000316125">
    <property type="component" value="Chromosome"/>
</dbReference>
<dbReference type="InterPro" id="IPR010310">
    <property type="entry name" value="T7SS_ESAT-6-like"/>
</dbReference>